<accession>E6SW41</accession>
<keyword evidence="5 9" id="KW-0472">Membrane</keyword>
<dbReference type="InterPro" id="IPR050448">
    <property type="entry name" value="OpgB/LTA_synthase_biosynth"/>
</dbReference>
<dbReference type="KEGG" id="bhl:Bache_0541"/>
<dbReference type="InterPro" id="IPR017850">
    <property type="entry name" value="Alkaline_phosphatase_core_sf"/>
</dbReference>
<feature type="transmembrane region" description="Helical" evidence="9">
    <location>
        <begin position="147"/>
        <end position="164"/>
    </location>
</feature>
<evidence type="ECO:0000313" key="12">
    <source>
        <dbReference type="Proteomes" id="UP000008630"/>
    </source>
</evidence>
<feature type="transmembrane region" description="Helical" evidence="9">
    <location>
        <begin position="94"/>
        <end position="116"/>
    </location>
</feature>
<dbReference type="OrthoDB" id="9777768at2"/>
<feature type="domain" description="Sulfatase N-terminal" evidence="10">
    <location>
        <begin position="273"/>
        <end position="549"/>
    </location>
</feature>
<keyword evidence="7" id="KW-0464">Manganese</keyword>
<reference evidence="11 12" key="2">
    <citation type="journal article" date="2011" name="Stand. Genomic Sci.">
        <title>Complete genome sequence of Bacteroides helcogenes type strain (P 36-108).</title>
        <authorList>
            <person name="Pati A."/>
            <person name="Gronow S."/>
            <person name="Zeytun A."/>
            <person name="Lapidus A."/>
            <person name="Nolan M."/>
            <person name="Hammon N."/>
            <person name="Deshpande S."/>
            <person name="Cheng J.F."/>
            <person name="Tapia R."/>
            <person name="Han C."/>
            <person name="Goodwin L."/>
            <person name="Pitluck S."/>
            <person name="Liolios K."/>
            <person name="Pagani I."/>
            <person name="Ivanova N."/>
            <person name="Mavromatis K."/>
            <person name="Chen A."/>
            <person name="Palaniappan K."/>
            <person name="Land M."/>
            <person name="Hauser L."/>
            <person name="Chang Y.J."/>
            <person name="Jeffries C.D."/>
            <person name="Detter J.C."/>
            <person name="Brambilla E."/>
            <person name="Rohde M."/>
            <person name="Goker M."/>
            <person name="Woyke T."/>
            <person name="Bristow J."/>
            <person name="Eisen J.A."/>
            <person name="Markowitz V."/>
            <person name="Hugenholtz P."/>
            <person name="Kyrpides N.C."/>
            <person name="Klenk H.P."/>
            <person name="Lucas S."/>
        </authorList>
    </citation>
    <scope>NUCLEOTIDE SEQUENCE [LARGE SCALE GENOMIC DNA]</scope>
    <source>
        <strain evidence="12">ATCC 35417 / DSM 20613 / JCM 6297 / CCUG 15421 / P 36-108</strain>
    </source>
</reference>
<comment type="subcellular location">
    <subcellularLocation>
        <location evidence="1">Cell membrane</location>
        <topology evidence="1">Multi-pass membrane protein</topology>
    </subcellularLocation>
</comment>
<dbReference type="Gene3D" id="3.30.1120.80">
    <property type="match status" value="1"/>
</dbReference>
<dbReference type="InterPro" id="IPR000917">
    <property type="entry name" value="Sulfatase_N"/>
</dbReference>
<dbReference type="PIRSF" id="PIRSF005091">
    <property type="entry name" value="Mmb_sulf_HI1246"/>
    <property type="match status" value="1"/>
</dbReference>
<keyword evidence="4 9" id="KW-1133">Transmembrane helix</keyword>
<dbReference type="EMBL" id="CP002352">
    <property type="protein sequence ID" value="ADV42566.1"/>
    <property type="molecule type" value="Genomic_DNA"/>
</dbReference>
<evidence type="ECO:0000256" key="1">
    <source>
        <dbReference type="ARBA" id="ARBA00004651"/>
    </source>
</evidence>
<dbReference type="GO" id="GO:0046872">
    <property type="term" value="F:metal ion binding"/>
    <property type="evidence" value="ECO:0007669"/>
    <property type="project" value="UniProtKB-KW"/>
</dbReference>
<dbReference type="HOGENOM" id="CLU_014653_3_1_10"/>
<sequence length="643" mass="73253">MNLKQFRSLFSIPLALCFNLLLVYVCFMLCRLLFLWVNLSYFPDLTSGHLWEMLCGGLAFDTSAILYGNALVILLTLFPLHYKETPCYYSVVRWIYVGINMLMIVMNLMDTVYFRYSNRRTTTSVFSQFANEDNLGGIIGRELVHNWYLVLVAVALGYALYKFYRTPRPDARRSLAPYYLTCLLALGIAVPFTVFGMRGGIGRDVRPITISNASQYVDRPTETAIVLNTPFSILRTIGKKPFINPHYFSDEKEMTALFNPLHQPADSVKFSAKNVVVLVLESFGKEYFGSLNKDLEDGNYKGYTPFLDSLITKSLVYEHSFANGQQSIDGLPSVLSGIPRFVEPFFLTPASLNKLSGIGSELKKKGYYTAFFHGARDGSMGFQAYARAVGYPDYFGREEYGDDNDFDGNWAIWDEEFLQFFADKLSTFPQPFSVGIFTASSHHPYVIPERYKNVFPEGPLPIHKCILYSDHALKLFFEKSARQPWFKNTLFVLTADHTNQSNHEEYYTDAGRYGVPVIFYTPDGDLQGHVDAIAQQIDIMPTVLGYLGYDKPYVTFGCDLLHTPAEDTYAVNYNNGIYQYMKGDYMLQFDGEKSIAVYAFKTDKLLKRNLIGTVASQGRMELELKAIIQQYMERMNADRMTAD</sequence>
<evidence type="ECO:0000256" key="9">
    <source>
        <dbReference type="SAM" id="Phobius"/>
    </source>
</evidence>
<feature type="binding site" evidence="7">
    <location>
        <position position="442"/>
    </location>
    <ligand>
        <name>substrate</name>
    </ligand>
</feature>
<dbReference type="Proteomes" id="UP000008630">
    <property type="component" value="Chromosome"/>
</dbReference>
<proteinExistence type="predicted"/>
<evidence type="ECO:0000256" key="8">
    <source>
        <dbReference type="PIRSR" id="PIRSR005091-3"/>
    </source>
</evidence>
<dbReference type="eggNOG" id="COG1368">
    <property type="taxonomic scope" value="Bacteria"/>
</dbReference>
<gene>
    <name evidence="11" type="ordered locus">Bache_0541</name>
</gene>
<dbReference type="PATRIC" id="fig|693979.3.peg.580"/>
<evidence type="ECO:0000259" key="10">
    <source>
        <dbReference type="Pfam" id="PF00884"/>
    </source>
</evidence>
<evidence type="ECO:0000256" key="3">
    <source>
        <dbReference type="ARBA" id="ARBA00022692"/>
    </source>
</evidence>
<dbReference type="RefSeq" id="WP_013546182.1">
    <property type="nucleotide sequence ID" value="NC_014933.1"/>
</dbReference>
<keyword evidence="3 9" id="KW-0812">Transmembrane</keyword>
<evidence type="ECO:0000256" key="7">
    <source>
        <dbReference type="PIRSR" id="PIRSR005091-2"/>
    </source>
</evidence>
<dbReference type="GO" id="GO:0005886">
    <property type="term" value="C:plasma membrane"/>
    <property type="evidence" value="ECO:0007669"/>
    <property type="project" value="UniProtKB-SubCell"/>
</dbReference>
<dbReference type="PANTHER" id="PTHR47371:SF3">
    <property type="entry name" value="PHOSPHOGLYCEROL TRANSFERASE I"/>
    <property type="match status" value="1"/>
</dbReference>
<dbReference type="STRING" id="693979.Bache_0541"/>
<evidence type="ECO:0000313" key="11">
    <source>
        <dbReference type="EMBL" id="ADV42566.1"/>
    </source>
</evidence>
<name>E6SW41_BACT6</name>
<evidence type="ECO:0000256" key="5">
    <source>
        <dbReference type="ARBA" id="ARBA00023136"/>
    </source>
</evidence>
<feature type="transmembrane region" description="Helical" evidence="9">
    <location>
        <begin position="12"/>
        <end position="37"/>
    </location>
</feature>
<dbReference type="PANTHER" id="PTHR47371">
    <property type="entry name" value="LIPOTEICHOIC ACID SYNTHASE"/>
    <property type="match status" value="1"/>
</dbReference>
<evidence type="ECO:0000256" key="6">
    <source>
        <dbReference type="PIRSR" id="PIRSR005091-1"/>
    </source>
</evidence>
<feature type="transmembrane region" description="Helical" evidence="9">
    <location>
        <begin position="176"/>
        <end position="197"/>
    </location>
</feature>
<keyword evidence="2" id="KW-1003">Cell membrane</keyword>
<feature type="binding site" evidence="8">
    <location>
        <position position="496"/>
    </location>
    <ligand>
        <name>Mn(2+)</name>
        <dbReference type="ChEBI" id="CHEBI:29035"/>
    </ligand>
</feature>
<evidence type="ECO:0000256" key="2">
    <source>
        <dbReference type="ARBA" id="ARBA00022475"/>
    </source>
</evidence>
<evidence type="ECO:0000256" key="4">
    <source>
        <dbReference type="ARBA" id="ARBA00022989"/>
    </source>
</evidence>
<dbReference type="Pfam" id="PF00884">
    <property type="entry name" value="Sulfatase"/>
    <property type="match status" value="1"/>
</dbReference>
<reference key="1">
    <citation type="submission" date="2010-11" db="EMBL/GenBank/DDBJ databases">
        <title>The complete genome of Bacteroides helcogenes P 36-108.</title>
        <authorList>
            <consortium name="US DOE Joint Genome Institute (JGI-PGF)"/>
            <person name="Lucas S."/>
            <person name="Copeland A."/>
            <person name="Lapidus A."/>
            <person name="Bruce D."/>
            <person name="Goodwin L."/>
            <person name="Pitluck S."/>
            <person name="Kyrpides N."/>
            <person name="Mavromatis K."/>
            <person name="Ivanova N."/>
            <person name="Zeytun A."/>
            <person name="Brettin T."/>
            <person name="Detter J.C."/>
            <person name="Tapia R."/>
            <person name="Han C."/>
            <person name="Land M."/>
            <person name="Hauser L."/>
            <person name="Markowitz V."/>
            <person name="Cheng J.-F."/>
            <person name="Hugenholtz P."/>
            <person name="Woyke T."/>
            <person name="Wu D."/>
            <person name="Gronow S."/>
            <person name="Wellnitz S."/>
            <person name="Brambilla E."/>
            <person name="Klenk H.-P."/>
            <person name="Eisen J.A."/>
        </authorList>
    </citation>
    <scope>NUCLEOTIDE SEQUENCE</scope>
    <source>
        <strain>P 36-108</strain>
    </source>
</reference>
<feature type="active site" evidence="6">
    <location>
        <position position="327"/>
    </location>
</feature>
<keyword evidence="12" id="KW-1185">Reference proteome</keyword>
<feature type="transmembrane region" description="Helical" evidence="9">
    <location>
        <begin position="57"/>
        <end position="82"/>
    </location>
</feature>
<dbReference type="Gene3D" id="3.40.720.10">
    <property type="entry name" value="Alkaline Phosphatase, subunit A"/>
    <property type="match status" value="1"/>
</dbReference>
<feature type="binding site" evidence="8">
    <location>
        <position position="281"/>
    </location>
    <ligand>
        <name>Mn(2+)</name>
        <dbReference type="ChEBI" id="CHEBI:29035"/>
    </ligand>
</feature>
<dbReference type="SUPFAM" id="SSF53649">
    <property type="entry name" value="Alkaline phosphatase-like"/>
    <property type="match status" value="1"/>
</dbReference>
<protein>
    <submittedName>
        <fullName evidence="11">Sulfatase</fullName>
    </submittedName>
</protein>
<feature type="binding site" evidence="8">
    <location>
        <position position="497"/>
    </location>
    <ligand>
        <name>Mn(2+)</name>
        <dbReference type="ChEBI" id="CHEBI:29035"/>
    </ligand>
</feature>
<dbReference type="AlphaFoldDB" id="E6SW41"/>
<dbReference type="InterPro" id="IPR012160">
    <property type="entry name" value="LtaS-like"/>
</dbReference>
<organism evidence="11 12">
    <name type="scientific">Bacteroides helcogenes (strain ATCC 35417 / DSM 20613 / JCM 6297 / CCUG 15421 / P 36-108)</name>
    <dbReference type="NCBI Taxonomy" id="693979"/>
    <lineage>
        <taxon>Bacteria</taxon>
        <taxon>Pseudomonadati</taxon>
        <taxon>Bacteroidota</taxon>
        <taxon>Bacteroidia</taxon>
        <taxon>Bacteroidales</taxon>
        <taxon>Bacteroidaceae</taxon>
        <taxon>Bacteroides</taxon>
    </lineage>
</organism>
<keyword evidence="7" id="KW-0479">Metal-binding</keyword>
<dbReference type="CDD" id="cd16015">
    <property type="entry name" value="LTA_synthase"/>
    <property type="match status" value="1"/>
</dbReference>